<keyword evidence="1" id="KW-1133">Transmembrane helix</keyword>
<sequence length="123" mass="13451">MREMRTVMQRMPWTYMGYVCLLLTFAGLGMFAATAAMGSTATWLLGAGVVLMMTMAVVSFRMGARVRAAANESGIPIPGENIMAEPLRREQIDRYNAMYRNQGQVLAMATAPARDAATDRHAA</sequence>
<name>A0A5N5V738_MYCPH</name>
<feature type="transmembrane region" description="Helical" evidence="1">
    <location>
        <begin position="42"/>
        <end position="60"/>
    </location>
</feature>
<keyword evidence="1" id="KW-0472">Membrane</keyword>
<protein>
    <submittedName>
        <fullName evidence="2">Uncharacterized protein</fullName>
    </submittedName>
</protein>
<reference evidence="2 3" key="1">
    <citation type="submission" date="2012-10" db="EMBL/GenBank/DDBJ databases">
        <title>The draft sequence of the Mycobacterium pheli genome.</title>
        <authorList>
            <person name="Pettersson B.M.F."/>
            <person name="Das S."/>
            <person name="Dasgupta S."/>
            <person name="Bhattacharya A."/>
            <person name="Kirsebom L.A."/>
        </authorList>
    </citation>
    <scope>NUCLEOTIDE SEQUENCE [LARGE SCALE GENOMIC DNA]</scope>
    <source>
        <strain evidence="2 3">CCUG 21000</strain>
    </source>
</reference>
<dbReference type="Proteomes" id="UP000325690">
    <property type="component" value="Unassembled WGS sequence"/>
</dbReference>
<comment type="caution">
    <text evidence="2">The sequence shown here is derived from an EMBL/GenBank/DDBJ whole genome shotgun (WGS) entry which is preliminary data.</text>
</comment>
<proteinExistence type="predicted"/>
<keyword evidence="3" id="KW-1185">Reference proteome</keyword>
<accession>A0A5N5V738</accession>
<gene>
    <name evidence="2" type="ORF">MPHL21000_06455</name>
</gene>
<evidence type="ECO:0000256" key="1">
    <source>
        <dbReference type="SAM" id="Phobius"/>
    </source>
</evidence>
<evidence type="ECO:0000313" key="3">
    <source>
        <dbReference type="Proteomes" id="UP000325690"/>
    </source>
</evidence>
<dbReference type="EMBL" id="ANBP01000006">
    <property type="protein sequence ID" value="KAB7757725.1"/>
    <property type="molecule type" value="Genomic_DNA"/>
</dbReference>
<dbReference type="AlphaFoldDB" id="A0A5N5V738"/>
<keyword evidence="1" id="KW-0812">Transmembrane</keyword>
<evidence type="ECO:0000313" key="2">
    <source>
        <dbReference type="EMBL" id="KAB7757725.1"/>
    </source>
</evidence>
<organism evidence="2 3">
    <name type="scientific">Mycolicibacterium phlei DSM 43239 = CCUG 21000</name>
    <dbReference type="NCBI Taxonomy" id="1226750"/>
    <lineage>
        <taxon>Bacteria</taxon>
        <taxon>Bacillati</taxon>
        <taxon>Actinomycetota</taxon>
        <taxon>Actinomycetes</taxon>
        <taxon>Mycobacteriales</taxon>
        <taxon>Mycobacteriaceae</taxon>
        <taxon>Mycolicibacterium</taxon>
    </lineage>
</organism>